<feature type="transmembrane region" description="Helical" evidence="5">
    <location>
        <begin position="284"/>
        <end position="310"/>
    </location>
</feature>
<dbReference type="InterPro" id="IPR003594">
    <property type="entry name" value="HATPase_dom"/>
</dbReference>
<dbReference type="InterPro" id="IPR010559">
    <property type="entry name" value="Sig_transdc_His_kin_internal"/>
</dbReference>
<keyword evidence="5" id="KW-0472">Membrane</keyword>
<keyword evidence="2" id="KW-0597">Phosphoprotein</keyword>
<comment type="subcellular location">
    <subcellularLocation>
        <location evidence="1">Membrane</location>
    </subcellularLocation>
</comment>
<dbReference type="SMART" id="SM00304">
    <property type="entry name" value="HAMP"/>
    <property type="match status" value="1"/>
</dbReference>
<dbReference type="GO" id="GO:0016020">
    <property type="term" value="C:membrane"/>
    <property type="evidence" value="ECO:0007669"/>
    <property type="project" value="UniProtKB-SubCell"/>
</dbReference>
<accession>A0A7G9WFU5</accession>
<dbReference type="Pfam" id="PF06580">
    <property type="entry name" value="His_kinase"/>
    <property type="match status" value="1"/>
</dbReference>
<evidence type="ECO:0000313" key="8">
    <source>
        <dbReference type="Proteomes" id="UP000516046"/>
    </source>
</evidence>
<keyword evidence="5" id="KW-0812">Transmembrane</keyword>
<dbReference type="RefSeq" id="WP_212506629.1">
    <property type="nucleotide sequence ID" value="NZ_CP060696.1"/>
</dbReference>
<protein>
    <submittedName>
        <fullName evidence="7">Sensor histidine kinase</fullName>
    </submittedName>
</protein>
<dbReference type="Gene3D" id="3.30.565.10">
    <property type="entry name" value="Histidine kinase-like ATPase, C-terminal domain"/>
    <property type="match status" value="1"/>
</dbReference>
<dbReference type="PANTHER" id="PTHR34220">
    <property type="entry name" value="SENSOR HISTIDINE KINASE YPDA"/>
    <property type="match status" value="1"/>
</dbReference>
<feature type="domain" description="HAMP" evidence="6">
    <location>
        <begin position="307"/>
        <end position="360"/>
    </location>
</feature>
<dbReference type="Gene3D" id="6.10.340.10">
    <property type="match status" value="1"/>
</dbReference>
<organism evidence="7 8">
    <name type="scientific">Caproicibacterium amylolyticum</name>
    <dbReference type="NCBI Taxonomy" id="2766537"/>
    <lineage>
        <taxon>Bacteria</taxon>
        <taxon>Bacillati</taxon>
        <taxon>Bacillota</taxon>
        <taxon>Clostridia</taxon>
        <taxon>Eubacteriales</taxon>
        <taxon>Oscillospiraceae</taxon>
        <taxon>Caproicibacterium</taxon>
    </lineage>
</organism>
<dbReference type="SUPFAM" id="SSF158472">
    <property type="entry name" value="HAMP domain-like"/>
    <property type="match status" value="1"/>
</dbReference>
<dbReference type="Pfam" id="PF00672">
    <property type="entry name" value="HAMP"/>
    <property type="match status" value="1"/>
</dbReference>
<dbReference type="InterPro" id="IPR003660">
    <property type="entry name" value="HAMP_dom"/>
</dbReference>
<dbReference type="PANTHER" id="PTHR34220:SF7">
    <property type="entry name" value="SENSOR HISTIDINE KINASE YPDA"/>
    <property type="match status" value="1"/>
</dbReference>
<dbReference type="AlphaFoldDB" id="A0A7G9WFU5"/>
<proteinExistence type="predicted"/>
<gene>
    <name evidence="7" type="ORF">H6X83_11540</name>
</gene>
<evidence type="ECO:0000256" key="5">
    <source>
        <dbReference type="SAM" id="Phobius"/>
    </source>
</evidence>
<dbReference type="InterPro" id="IPR050640">
    <property type="entry name" value="Bact_2-comp_sensor_kinase"/>
</dbReference>
<name>A0A7G9WFU5_9FIRM</name>
<sequence>MGKMMDSVHHWNFDKKIKALVSAALIITAAIMLVISSLSSTAAITDQTRSLLQEQNRAVAAGFENSLNNYKSLAYSLVLDNSVQRYLQNTTDVASANNTRNVLRSTLNMFSSLNFAALVDEQGNYLYKGNESSLTTRFASVYKEDFQNCRYVIGTDMRIGYTKSYYSYETLNLYFPVYDTNYIGKKRGMLCLSFNDNNLSQVQRHQDSSLHSGLAVLSSHGASIAHSIQKGAADGINMSWFTGDSGSCQYNGRFYLYQRIPGWSFYVVSSVAAADLYASSAKTIILLLVLVAGAVVASLIIVNHTVRLLYKPLEKVVRKMDAVANGSLQTRINEQHMGADFKKLASGFNTMMDKMLELMEQVKEEQHQMEQIRFNALQSQIKPHFLYNTLECIHWQAEADGNKEISTLVKALAKYYRICLSGGRDIVALSEEIECVRSYLIIQNMRYGNIIDSNFTIDPVLENIAIPKLTLQPLVENSIYHGIKVKEGRRGCVVLSVRRAGGDIWLTLADTGTGMTQEQVDEINNGIAQYDECFGYGVRNVHRRIQLLYGAQYGLHYSRNDKGGVTVTICLPDRCIDED</sequence>
<dbReference type="GO" id="GO:0000155">
    <property type="term" value="F:phosphorelay sensor kinase activity"/>
    <property type="evidence" value="ECO:0007669"/>
    <property type="project" value="InterPro"/>
</dbReference>
<dbReference type="InterPro" id="IPR036890">
    <property type="entry name" value="HATPase_C_sf"/>
</dbReference>
<keyword evidence="4 7" id="KW-0418">Kinase</keyword>
<dbReference type="Proteomes" id="UP000516046">
    <property type="component" value="Chromosome"/>
</dbReference>
<dbReference type="KEGG" id="caml:H6X83_11540"/>
<dbReference type="CDD" id="cd06225">
    <property type="entry name" value="HAMP"/>
    <property type="match status" value="1"/>
</dbReference>
<reference evidence="7 8" key="1">
    <citation type="submission" date="2020-08" db="EMBL/GenBank/DDBJ databases">
        <authorList>
            <person name="Ren C."/>
            <person name="Gu Y."/>
            <person name="Xu Y."/>
        </authorList>
    </citation>
    <scope>NUCLEOTIDE SEQUENCE [LARGE SCALE GENOMIC DNA]</scope>
    <source>
        <strain evidence="7 8">LBM18003</strain>
    </source>
</reference>
<keyword evidence="5" id="KW-1133">Transmembrane helix</keyword>
<evidence type="ECO:0000259" key="6">
    <source>
        <dbReference type="PROSITE" id="PS50885"/>
    </source>
</evidence>
<dbReference type="EMBL" id="CP060696">
    <property type="protein sequence ID" value="QNO17557.1"/>
    <property type="molecule type" value="Genomic_DNA"/>
</dbReference>
<keyword evidence="8" id="KW-1185">Reference proteome</keyword>
<evidence type="ECO:0000313" key="7">
    <source>
        <dbReference type="EMBL" id="QNO17557.1"/>
    </source>
</evidence>
<dbReference type="SUPFAM" id="SSF55874">
    <property type="entry name" value="ATPase domain of HSP90 chaperone/DNA topoisomerase II/histidine kinase"/>
    <property type="match status" value="1"/>
</dbReference>
<evidence type="ECO:0000256" key="2">
    <source>
        <dbReference type="ARBA" id="ARBA00022553"/>
    </source>
</evidence>
<evidence type="ECO:0000256" key="3">
    <source>
        <dbReference type="ARBA" id="ARBA00022679"/>
    </source>
</evidence>
<keyword evidence="3" id="KW-0808">Transferase</keyword>
<dbReference type="Pfam" id="PF02518">
    <property type="entry name" value="HATPase_c"/>
    <property type="match status" value="1"/>
</dbReference>
<evidence type="ECO:0000256" key="4">
    <source>
        <dbReference type="ARBA" id="ARBA00022777"/>
    </source>
</evidence>
<evidence type="ECO:0000256" key="1">
    <source>
        <dbReference type="ARBA" id="ARBA00004370"/>
    </source>
</evidence>
<dbReference type="PROSITE" id="PS50885">
    <property type="entry name" value="HAMP"/>
    <property type="match status" value="1"/>
</dbReference>